<dbReference type="Proteomes" id="UP000533269">
    <property type="component" value="Unassembled WGS sequence"/>
</dbReference>
<evidence type="ECO:0000259" key="1">
    <source>
        <dbReference type="Pfam" id="PF12120"/>
    </source>
</evidence>
<gene>
    <name evidence="2" type="ORF">FHR75_004222</name>
</gene>
<dbReference type="InterPro" id="IPR021975">
    <property type="entry name" value="Rifampin_Arr"/>
</dbReference>
<dbReference type="Pfam" id="PF12120">
    <property type="entry name" value="Arr-ms"/>
    <property type="match status" value="1"/>
</dbReference>
<accession>A0A7W4TQQ8</accession>
<proteinExistence type="predicted"/>
<evidence type="ECO:0000313" key="3">
    <source>
        <dbReference type="Proteomes" id="UP000533269"/>
    </source>
</evidence>
<dbReference type="AlphaFoldDB" id="A0A7W4TQQ8"/>
<comment type="caution">
    <text evidence="2">The sequence shown here is derived from an EMBL/GenBank/DDBJ whole genome shotgun (WGS) entry which is preliminary data.</text>
</comment>
<name>A0A7W4TQQ8_KINRA</name>
<evidence type="ECO:0000313" key="2">
    <source>
        <dbReference type="EMBL" id="MBB2903380.1"/>
    </source>
</evidence>
<organism evidence="2 3">
    <name type="scientific">Kineococcus radiotolerans</name>
    <dbReference type="NCBI Taxonomy" id="131568"/>
    <lineage>
        <taxon>Bacteria</taxon>
        <taxon>Bacillati</taxon>
        <taxon>Actinomycetota</taxon>
        <taxon>Actinomycetes</taxon>
        <taxon>Kineosporiales</taxon>
        <taxon>Kineosporiaceae</taxon>
        <taxon>Kineococcus</taxon>
    </lineage>
</organism>
<protein>
    <recommendedName>
        <fullName evidence="1">Rifampin ADP-ribosyltransferase domain-containing protein</fullName>
    </recommendedName>
</protein>
<reference evidence="2 3" key="2">
    <citation type="submission" date="2020-08" db="EMBL/GenBank/DDBJ databases">
        <authorList>
            <person name="Partida-Martinez L."/>
            <person name="Huntemann M."/>
            <person name="Clum A."/>
            <person name="Wang J."/>
            <person name="Palaniappan K."/>
            <person name="Ritter S."/>
            <person name="Chen I.-M."/>
            <person name="Stamatis D."/>
            <person name="Reddy T."/>
            <person name="O'Malley R."/>
            <person name="Daum C."/>
            <person name="Shapiro N."/>
            <person name="Ivanova N."/>
            <person name="Kyrpides N."/>
            <person name="Woyke T."/>
        </authorList>
    </citation>
    <scope>NUCLEOTIDE SEQUENCE [LARGE SCALE GENOMIC DNA]</scope>
    <source>
        <strain evidence="2 3">AS2.23</strain>
    </source>
</reference>
<feature type="domain" description="Rifampin ADP-ribosyltransferase" evidence="1">
    <location>
        <begin position="36"/>
        <end position="85"/>
    </location>
</feature>
<dbReference type="Gene3D" id="3.20.170.40">
    <property type="entry name" value="Rifampin ADP-ribosyltransferase domain"/>
    <property type="match status" value="1"/>
</dbReference>
<sequence>MGEELHGGGDEDDEDGAGSGYVAVTVHDCSRVVGPFFHGTRSVLEVGDELVAGRVSNFRPGRVMNHVYFTALLETAVWGAELAVALAGKPMTMRPLAVEPPTGGPLAVGPLAVRRRTVRPDARTCTR</sequence>
<dbReference type="EMBL" id="JACHVY010000007">
    <property type="protein sequence ID" value="MBB2903380.1"/>
    <property type="molecule type" value="Genomic_DNA"/>
</dbReference>
<reference evidence="2 3" key="1">
    <citation type="submission" date="2020-08" db="EMBL/GenBank/DDBJ databases">
        <title>The Agave Microbiome: Exploring the role of microbial communities in plant adaptations to desert environments.</title>
        <authorList>
            <person name="Partida-Martinez L.P."/>
        </authorList>
    </citation>
    <scope>NUCLEOTIDE SEQUENCE [LARGE SCALE GENOMIC DNA]</scope>
    <source>
        <strain evidence="2 3">AS2.23</strain>
    </source>
</reference>
<dbReference type="InterPro" id="IPR038611">
    <property type="entry name" value="Arr_sf"/>
</dbReference>